<keyword evidence="2" id="KW-0732">Signal</keyword>
<reference evidence="6" key="2">
    <citation type="journal article" date="2007" name="Science">
        <title>Draft genome sequence of the sexually transmitted pathogen Trichomonas vaginalis.</title>
        <authorList>
            <person name="Carlton J.M."/>
            <person name="Hirt R.P."/>
            <person name="Silva J.C."/>
            <person name="Delcher A.L."/>
            <person name="Schatz M."/>
            <person name="Zhao Q."/>
            <person name="Wortman J.R."/>
            <person name="Bidwell S.L."/>
            <person name="Alsmark U.C.M."/>
            <person name="Besteiro S."/>
            <person name="Sicheritz-Ponten T."/>
            <person name="Noel C.J."/>
            <person name="Dacks J.B."/>
            <person name="Foster P.G."/>
            <person name="Simillion C."/>
            <person name="Van de Peer Y."/>
            <person name="Miranda-Saavedra D."/>
            <person name="Barton G.J."/>
            <person name="Westrop G.D."/>
            <person name="Mueller S."/>
            <person name="Dessi D."/>
            <person name="Fiori P.L."/>
            <person name="Ren Q."/>
            <person name="Paulsen I."/>
            <person name="Zhang H."/>
            <person name="Bastida-Corcuera F.D."/>
            <person name="Simoes-Barbosa A."/>
            <person name="Brown M.T."/>
            <person name="Hayes R.D."/>
            <person name="Mukherjee M."/>
            <person name="Okumura C.Y."/>
            <person name="Schneider R."/>
            <person name="Smith A.J."/>
            <person name="Vanacova S."/>
            <person name="Villalvazo M."/>
            <person name="Haas B.J."/>
            <person name="Pertea M."/>
            <person name="Feldblyum T.V."/>
            <person name="Utterback T.R."/>
            <person name="Shu C.L."/>
            <person name="Osoegawa K."/>
            <person name="de Jong P.J."/>
            <person name="Hrdy I."/>
            <person name="Horvathova L."/>
            <person name="Zubacova Z."/>
            <person name="Dolezal P."/>
            <person name="Malik S.B."/>
            <person name="Logsdon J.M. Jr."/>
            <person name="Henze K."/>
            <person name="Gupta A."/>
            <person name="Wang C.C."/>
            <person name="Dunne R.L."/>
            <person name="Upcroft J.A."/>
            <person name="Upcroft P."/>
            <person name="White O."/>
            <person name="Salzberg S.L."/>
            <person name="Tang P."/>
            <person name="Chiu C.-H."/>
            <person name="Lee Y.-S."/>
            <person name="Embley T.M."/>
            <person name="Coombs G.H."/>
            <person name="Mottram J.C."/>
            <person name="Tachezy J."/>
            <person name="Fraser-Liggett C.M."/>
            <person name="Johnson P.J."/>
        </authorList>
    </citation>
    <scope>NUCLEOTIDE SEQUENCE [LARGE SCALE GENOMIC DNA]</scope>
    <source>
        <strain evidence="6">G3</strain>
    </source>
</reference>
<keyword evidence="7" id="KW-1185">Reference proteome</keyword>
<dbReference type="InterPro" id="IPR019734">
    <property type="entry name" value="TPR_rpt"/>
</dbReference>
<dbReference type="VEuPathDB" id="TrichDB:TVAG_016300"/>
<gene>
    <name evidence="6" type="ORF">TVAG_016300</name>
</gene>
<dbReference type="SMR" id="A2DPA0"/>
<dbReference type="FunCoup" id="A2DPA0">
    <property type="interactions" value="753"/>
</dbReference>
<dbReference type="CDD" id="cd06257">
    <property type="entry name" value="DnaJ"/>
    <property type="match status" value="1"/>
</dbReference>
<dbReference type="RefSeq" id="XP_001329935.1">
    <property type="nucleotide sequence ID" value="XM_001329900.1"/>
</dbReference>
<evidence type="ECO:0000256" key="3">
    <source>
        <dbReference type="ARBA" id="ARBA00022824"/>
    </source>
</evidence>
<feature type="domain" description="J" evidence="5">
    <location>
        <begin position="360"/>
        <end position="428"/>
    </location>
</feature>
<evidence type="ECO:0000256" key="1">
    <source>
        <dbReference type="ARBA" id="ARBA00004240"/>
    </source>
</evidence>
<protein>
    <submittedName>
        <fullName evidence="6">DnaJ domain containing protein</fullName>
    </submittedName>
</protein>
<dbReference type="Pfam" id="PF00226">
    <property type="entry name" value="DnaJ"/>
    <property type="match status" value="1"/>
</dbReference>
<evidence type="ECO:0000256" key="2">
    <source>
        <dbReference type="ARBA" id="ARBA00022729"/>
    </source>
</evidence>
<evidence type="ECO:0000256" key="4">
    <source>
        <dbReference type="PROSITE-ProRule" id="PRU00339"/>
    </source>
</evidence>
<evidence type="ECO:0000313" key="7">
    <source>
        <dbReference type="Proteomes" id="UP000001542"/>
    </source>
</evidence>
<dbReference type="SMART" id="SM00271">
    <property type="entry name" value="DnaJ"/>
    <property type="match status" value="1"/>
</dbReference>
<name>A2DPA0_TRIV3</name>
<dbReference type="InterPro" id="IPR011990">
    <property type="entry name" value="TPR-like_helical_dom_sf"/>
</dbReference>
<keyword evidence="4" id="KW-0802">TPR repeat</keyword>
<proteinExistence type="predicted"/>
<dbReference type="InterPro" id="IPR036869">
    <property type="entry name" value="J_dom_sf"/>
</dbReference>
<dbReference type="Pfam" id="PF13432">
    <property type="entry name" value="TPR_16"/>
    <property type="match status" value="1"/>
</dbReference>
<dbReference type="InterPro" id="IPR051727">
    <property type="entry name" value="DnaJ_C3_Co-chaperones"/>
</dbReference>
<dbReference type="Gene3D" id="1.25.40.10">
    <property type="entry name" value="Tetratricopeptide repeat domain"/>
    <property type="match status" value="3"/>
</dbReference>
<dbReference type="InterPro" id="IPR001623">
    <property type="entry name" value="DnaJ_domain"/>
</dbReference>
<dbReference type="EMBL" id="DS113226">
    <property type="protein sequence ID" value="EAY17800.1"/>
    <property type="molecule type" value="Genomic_DNA"/>
</dbReference>
<dbReference type="eggNOG" id="KOG0624">
    <property type="taxonomic scope" value="Eukaryota"/>
</dbReference>
<organism evidence="6 7">
    <name type="scientific">Trichomonas vaginalis (strain ATCC PRA-98 / G3)</name>
    <dbReference type="NCBI Taxonomy" id="412133"/>
    <lineage>
        <taxon>Eukaryota</taxon>
        <taxon>Metamonada</taxon>
        <taxon>Parabasalia</taxon>
        <taxon>Trichomonadida</taxon>
        <taxon>Trichomonadidae</taxon>
        <taxon>Trichomonas</taxon>
    </lineage>
</organism>
<evidence type="ECO:0000259" key="5">
    <source>
        <dbReference type="PROSITE" id="PS50076"/>
    </source>
</evidence>
<dbReference type="Proteomes" id="UP000001542">
    <property type="component" value="Unassembled WGS sequence"/>
</dbReference>
<dbReference type="InParanoid" id="A2DPA0"/>
<sequence length="487" mass="55391">MFGGQNDPLMMVQQLRAFGQWEQEREILNQMIDEQGKGNDPLILRLRAEANLNLGNPEDALDDLEQAFDHDPDSTEMKNINMLAATAHIQLGNSEEAHRYALQADDSNLITQTTEMAKVIKQSDELYEEGKYLECAKILDRILTACSHATSLIYRRLDIAWRLGQSKVYEEKAKKLVNQYQDDTDLYFKYGVSMICNGKFADGKRYLNKAKNMENPPENISTYTQIASKVNTYLTDVQKNIDRQQYDNATNLLDEFYNISSQICTSNAGIMAKYNFIRGKLLIKQDKKDDAIELLNKAIEVDQENADYILFRANLLLKMKEYDAAIFDLTRVQRLRPHDGAVRKALLQAQEEKKKANTVDYYAIIGVDRSATPNQIKDTYRRLVRKWHPDQFPDKKQKADAEAKMKEINYAYELLMDPGKRKYYDNGGDMEQYVPGAENMMGGNMGGPMGGGIEEILRAMSQGGGGFQFVMNGGQQGGGGQQFIIFQ</sequence>
<reference evidence="6" key="1">
    <citation type="submission" date="2006-10" db="EMBL/GenBank/DDBJ databases">
        <authorList>
            <person name="Amadeo P."/>
            <person name="Zhao Q."/>
            <person name="Wortman J."/>
            <person name="Fraser-Liggett C."/>
            <person name="Carlton J."/>
        </authorList>
    </citation>
    <scope>NUCLEOTIDE SEQUENCE</scope>
    <source>
        <strain evidence="6">G3</strain>
    </source>
</reference>
<dbReference type="SUPFAM" id="SSF46565">
    <property type="entry name" value="Chaperone J-domain"/>
    <property type="match status" value="1"/>
</dbReference>
<feature type="repeat" description="TPR" evidence="4">
    <location>
        <begin position="272"/>
        <end position="305"/>
    </location>
</feature>
<dbReference type="SUPFAM" id="SSF48452">
    <property type="entry name" value="TPR-like"/>
    <property type="match status" value="2"/>
</dbReference>
<accession>A2DPA0</accession>
<dbReference type="GO" id="GO:0005783">
    <property type="term" value="C:endoplasmic reticulum"/>
    <property type="evidence" value="ECO:0007669"/>
    <property type="project" value="UniProtKB-SubCell"/>
</dbReference>
<dbReference type="Gene3D" id="1.10.287.110">
    <property type="entry name" value="DnaJ domain"/>
    <property type="match status" value="1"/>
</dbReference>
<dbReference type="PANTHER" id="PTHR44140:SF2">
    <property type="entry name" value="LD25575P"/>
    <property type="match status" value="1"/>
</dbReference>
<keyword evidence="3" id="KW-0256">Endoplasmic reticulum</keyword>
<dbReference type="FunFam" id="1.10.287.110:FF:000287">
    <property type="entry name" value="DnaJ domain containing protein"/>
    <property type="match status" value="1"/>
</dbReference>
<dbReference type="PRINTS" id="PR00625">
    <property type="entry name" value="JDOMAIN"/>
</dbReference>
<evidence type="ECO:0000313" key="6">
    <source>
        <dbReference type="EMBL" id="EAY17800.1"/>
    </source>
</evidence>
<comment type="subcellular location">
    <subcellularLocation>
        <location evidence="1">Endoplasmic reticulum</location>
    </subcellularLocation>
</comment>
<dbReference type="KEGG" id="tva:4775820"/>
<dbReference type="PROSITE" id="PS50005">
    <property type="entry name" value="TPR"/>
    <property type="match status" value="1"/>
</dbReference>
<dbReference type="AlphaFoldDB" id="A2DPA0"/>
<dbReference type="OrthoDB" id="10250354at2759"/>
<dbReference type="PROSITE" id="PS50076">
    <property type="entry name" value="DNAJ_2"/>
    <property type="match status" value="1"/>
</dbReference>
<dbReference type="SMART" id="SM00028">
    <property type="entry name" value="TPR"/>
    <property type="match status" value="3"/>
</dbReference>
<dbReference type="STRING" id="5722.A2DPA0"/>
<dbReference type="PANTHER" id="PTHR44140">
    <property type="entry name" value="LD25575P"/>
    <property type="match status" value="1"/>
</dbReference>
<dbReference type="VEuPathDB" id="TrichDB:TVAGG3_0910300"/>